<comment type="caution">
    <text evidence="3">The sequence shown here is derived from an EMBL/GenBank/DDBJ whole genome shotgun (WGS) entry which is preliminary data.</text>
</comment>
<evidence type="ECO:0000313" key="4">
    <source>
        <dbReference type="Proteomes" id="UP000243342"/>
    </source>
</evidence>
<protein>
    <recommendedName>
        <fullName evidence="2">Peptidase S9 prolyl oligopeptidase catalytic domain-containing protein</fullName>
    </recommendedName>
</protein>
<feature type="domain" description="Peptidase S9 prolyl oligopeptidase catalytic" evidence="2">
    <location>
        <begin position="67"/>
        <end position="228"/>
    </location>
</feature>
<dbReference type="PANTHER" id="PTHR48081:SF6">
    <property type="entry name" value="PEPTIDASE S9 PROLYL OLIGOPEPTIDASE CATALYTIC DOMAIN-CONTAINING PROTEIN"/>
    <property type="match status" value="1"/>
</dbReference>
<dbReference type="Pfam" id="PF00326">
    <property type="entry name" value="Peptidase_S9"/>
    <property type="match status" value="1"/>
</dbReference>
<organism evidence="3 4">
    <name type="scientific">Mangrovactinospora gilvigrisea</name>
    <dbReference type="NCBI Taxonomy" id="1428644"/>
    <lineage>
        <taxon>Bacteria</taxon>
        <taxon>Bacillati</taxon>
        <taxon>Actinomycetota</taxon>
        <taxon>Actinomycetes</taxon>
        <taxon>Kitasatosporales</taxon>
        <taxon>Streptomycetaceae</taxon>
        <taxon>Mangrovactinospora</taxon>
    </lineage>
</organism>
<evidence type="ECO:0000259" key="2">
    <source>
        <dbReference type="Pfam" id="PF00326"/>
    </source>
</evidence>
<dbReference type="InterPro" id="IPR029058">
    <property type="entry name" value="AB_hydrolase_fold"/>
</dbReference>
<dbReference type="Gene3D" id="3.40.50.1820">
    <property type="entry name" value="alpha/beta hydrolase"/>
    <property type="match status" value="1"/>
</dbReference>
<dbReference type="STRING" id="1428644.BIV57_15330"/>
<dbReference type="GO" id="GO:0008236">
    <property type="term" value="F:serine-type peptidase activity"/>
    <property type="evidence" value="ECO:0007669"/>
    <property type="project" value="InterPro"/>
</dbReference>
<keyword evidence="1" id="KW-0378">Hydrolase</keyword>
<sequence length="236" mass="25081">MSDALRLNPLPEPGSSDRPAVLVLPGGGYRHLADHEAEPVCDWLGTLGHDGYVLRYPVGDADVHPVQLDAARAAMRRLRARHRRVGVLGFSAGGHLAGMLSAGKGIPAGERPDFAVLCYPALSWQSFGPTDGFAVDPLLGPDSTPELQRAVSYEEFATADAPPTFLWHCADDDGVGVRHSLMATQALADLGVPVELHVLPTGGHGKGLAADEPDASRWTALCADWLRRLEEAGPPH</sequence>
<dbReference type="Proteomes" id="UP000243342">
    <property type="component" value="Unassembled WGS sequence"/>
</dbReference>
<dbReference type="InterPro" id="IPR050300">
    <property type="entry name" value="GDXG_lipolytic_enzyme"/>
</dbReference>
<keyword evidence="4" id="KW-1185">Reference proteome</keyword>
<dbReference type="GO" id="GO:0006508">
    <property type="term" value="P:proteolysis"/>
    <property type="evidence" value="ECO:0007669"/>
    <property type="project" value="InterPro"/>
</dbReference>
<evidence type="ECO:0000256" key="1">
    <source>
        <dbReference type="ARBA" id="ARBA00022801"/>
    </source>
</evidence>
<dbReference type="AlphaFoldDB" id="A0A1J7C4Z3"/>
<dbReference type="RefSeq" id="WP_071657428.1">
    <property type="nucleotide sequence ID" value="NZ_MLCF01000083.1"/>
</dbReference>
<evidence type="ECO:0000313" key="3">
    <source>
        <dbReference type="EMBL" id="OIV36624.1"/>
    </source>
</evidence>
<dbReference type="PANTHER" id="PTHR48081">
    <property type="entry name" value="AB HYDROLASE SUPERFAMILY PROTEIN C4A8.06C"/>
    <property type="match status" value="1"/>
</dbReference>
<dbReference type="SUPFAM" id="SSF53474">
    <property type="entry name" value="alpha/beta-Hydrolases"/>
    <property type="match status" value="1"/>
</dbReference>
<name>A0A1J7C4Z3_9ACTN</name>
<dbReference type="EMBL" id="MLCF01000083">
    <property type="protein sequence ID" value="OIV36624.1"/>
    <property type="molecule type" value="Genomic_DNA"/>
</dbReference>
<accession>A0A1J7C4Z3</accession>
<proteinExistence type="predicted"/>
<dbReference type="InterPro" id="IPR001375">
    <property type="entry name" value="Peptidase_S9_cat"/>
</dbReference>
<dbReference type="OrthoDB" id="9794725at2"/>
<gene>
    <name evidence="3" type="ORF">BIV57_15330</name>
</gene>
<reference evidence="3 4" key="1">
    <citation type="submission" date="2016-10" db="EMBL/GenBank/DDBJ databases">
        <title>Genome sequence of Streptomyces gilvigriseus MUSC 26.</title>
        <authorList>
            <person name="Lee L.-H."/>
            <person name="Ser H.-L."/>
        </authorList>
    </citation>
    <scope>NUCLEOTIDE SEQUENCE [LARGE SCALE GENOMIC DNA]</scope>
    <source>
        <strain evidence="3 4">MUSC 26</strain>
    </source>
</reference>